<gene>
    <name evidence="2" type="ORF">HLH21_06520</name>
</gene>
<protein>
    <submittedName>
        <fullName evidence="2">DUF2236 domain-containing protein</fullName>
    </submittedName>
</protein>
<feature type="domain" description="ER-bound oxygenase mpaB/mpaB'/Rubber oxygenase catalytic" evidence="1">
    <location>
        <begin position="56"/>
        <end position="286"/>
    </location>
</feature>
<dbReference type="GO" id="GO:0016491">
    <property type="term" value="F:oxidoreductase activity"/>
    <property type="evidence" value="ECO:0007669"/>
    <property type="project" value="InterPro"/>
</dbReference>
<name>A0A7W4J6J5_9PROT</name>
<dbReference type="RefSeq" id="WP_182942515.1">
    <property type="nucleotide sequence ID" value="NZ_JABEQH010000007.1"/>
</dbReference>
<dbReference type="PANTHER" id="PTHR36151:SF3">
    <property type="entry name" value="ER-BOUND OXYGENASE MPAB_MPAB'_RUBBER OXYGENASE CATALYTIC DOMAIN-CONTAINING PROTEIN"/>
    <property type="match status" value="1"/>
</dbReference>
<dbReference type="PANTHER" id="PTHR36151">
    <property type="entry name" value="BLR2777 PROTEIN"/>
    <property type="match status" value="1"/>
</dbReference>
<organism evidence="2 3">
    <name type="scientific">Gluconacetobacter johannae</name>
    <dbReference type="NCBI Taxonomy" id="112140"/>
    <lineage>
        <taxon>Bacteria</taxon>
        <taxon>Pseudomonadati</taxon>
        <taxon>Pseudomonadota</taxon>
        <taxon>Alphaproteobacteria</taxon>
        <taxon>Acetobacterales</taxon>
        <taxon>Acetobacteraceae</taxon>
        <taxon>Gluconacetobacter</taxon>
    </lineage>
</organism>
<proteinExistence type="predicted"/>
<comment type="caution">
    <text evidence="2">The sequence shown here is derived from an EMBL/GenBank/DDBJ whole genome shotgun (WGS) entry which is preliminary data.</text>
</comment>
<accession>A0A7W4J6J5</accession>
<dbReference type="Pfam" id="PF09995">
    <property type="entry name" value="MPAB_Lcp_cat"/>
    <property type="match status" value="1"/>
</dbReference>
<dbReference type="Proteomes" id="UP000561066">
    <property type="component" value="Unassembled WGS sequence"/>
</dbReference>
<evidence type="ECO:0000313" key="3">
    <source>
        <dbReference type="Proteomes" id="UP000561066"/>
    </source>
</evidence>
<dbReference type="EMBL" id="JABEQH010000007">
    <property type="protein sequence ID" value="MBB2175584.1"/>
    <property type="molecule type" value="Genomic_DNA"/>
</dbReference>
<sequence>MALPHLFPRLPAPPGSAWLKRRLAARVSDVFNDRARGETPVVRQADGLFAPDSVVRQVHGDVVAMLAGGIAALLLQMLHPAVLAGVWDHSRFRDDMHGRLRRTARFIAQTTYGHRDDAMAAIARVRRIHDGVSGLLPDGTPYHANDPSLLAWVHLAETTSFLAGWRRFAEPLMPEHRRNQYFDEMAQIGAALGAEPVPHTEYAAYRQMEAMRGALAVSERTREICEILLTRPAAFPGGRHAHRLVTQAGIDLLPPWARQMHGFAAPGPATPLVHATTFGLAETVRWAFRA</sequence>
<evidence type="ECO:0000313" key="2">
    <source>
        <dbReference type="EMBL" id="MBB2175584.1"/>
    </source>
</evidence>
<dbReference type="InterPro" id="IPR018713">
    <property type="entry name" value="MPAB/Lcp_cat_dom"/>
</dbReference>
<reference evidence="2 3" key="1">
    <citation type="submission" date="2020-04" db="EMBL/GenBank/DDBJ databases">
        <title>Description of novel Gluconacetobacter.</title>
        <authorList>
            <person name="Sombolestani A."/>
        </authorList>
    </citation>
    <scope>NUCLEOTIDE SEQUENCE [LARGE SCALE GENOMIC DNA]</scope>
    <source>
        <strain evidence="2 3">LMG 21312</strain>
    </source>
</reference>
<evidence type="ECO:0000259" key="1">
    <source>
        <dbReference type="Pfam" id="PF09995"/>
    </source>
</evidence>
<keyword evidence="3" id="KW-1185">Reference proteome</keyword>
<dbReference type="AlphaFoldDB" id="A0A7W4J6J5"/>